<evidence type="ECO:0008006" key="4">
    <source>
        <dbReference type="Google" id="ProtNLM"/>
    </source>
</evidence>
<sequence length="117" mass="12450">MLRCLLALLMIVFTLSHGFAGGQGMSAHVEATSETHLQIELAQADSAMGLDEAEGAMACCDHFGTDQTDTSSCTALCAFLPVAPTLRLATVTFAHPEAHVPHLTDQSQNTHFRPPNT</sequence>
<dbReference type="AlphaFoldDB" id="A0A1U7JGW2"/>
<dbReference type="EMBL" id="LVVZ01000016">
    <property type="protein sequence ID" value="OKL43881.1"/>
    <property type="molecule type" value="Genomic_DNA"/>
</dbReference>
<dbReference type="RefSeq" id="WP_028483140.1">
    <property type="nucleotide sequence ID" value="NZ_LVVZ01000016.1"/>
</dbReference>
<evidence type="ECO:0000313" key="2">
    <source>
        <dbReference type="EMBL" id="OKL43881.1"/>
    </source>
</evidence>
<keyword evidence="1" id="KW-0732">Signal</keyword>
<keyword evidence="3" id="KW-1185">Reference proteome</keyword>
<feature type="chain" id="PRO_5010537396" description="DUF2946 domain-containing protein" evidence="1">
    <location>
        <begin position="21"/>
        <end position="117"/>
    </location>
</feature>
<evidence type="ECO:0000256" key="1">
    <source>
        <dbReference type="SAM" id="SignalP"/>
    </source>
</evidence>
<feature type="signal peptide" evidence="1">
    <location>
        <begin position="1"/>
        <end position="20"/>
    </location>
</feature>
<name>A0A1U7JGW2_9HYPH</name>
<dbReference type="Proteomes" id="UP000185783">
    <property type="component" value="Unassembled WGS sequence"/>
</dbReference>
<reference evidence="2 3" key="1">
    <citation type="submission" date="2016-03" db="EMBL/GenBank/DDBJ databases">
        <title>Genome sequence of Nesiotobacter sp. nov., a moderately halophilic alphaproteobacterium isolated from the Yellow Sea, China.</title>
        <authorList>
            <person name="Zhang G."/>
            <person name="Zhang R."/>
        </authorList>
    </citation>
    <scope>NUCLEOTIDE SEQUENCE [LARGE SCALE GENOMIC DNA]</scope>
    <source>
        <strain evidence="2 3">WB1-6</strain>
    </source>
</reference>
<protein>
    <recommendedName>
        <fullName evidence="4">DUF2946 domain-containing protein</fullName>
    </recommendedName>
</protein>
<proteinExistence type="predicted"/>
<evidence type="ECO:0000313" key="3">
    <source>
        <dbReference type="Proteomes" id="UP000185783"/>
    </source>
</evidence>
<gene>
    <name evidence="2" type="ORF">A3843_11225</name>
</gene>
<comment type="caution">
    <text evidence="2">The sequence shown here is derived from an EMBL/GenBank/DDBJ whole genome shotgun (WGS) entry which is preliminary data.</text>
</comment>
<organism evidence="2 3">
    <name type="scientific">Pseudovibrio exalbescens</name>
    <dbReference type="NCBI Taxonomy" id="197461"/>
    <lineage>
        <taxon>Bacteria</taxon>
        <taxon>Pseudomonadati</taxon>
        <taxon>Pseudomonadota</taxon>
        <taxon>Alphaproteobacteria</taxon>
        <taxon>Hyphomicrobiales</taxon>
        <taxon>Stappiaceae</taxon>
        <taxon>Pseudovibrio</taxon>
    </lineage>
</organism>
<accession>A0A1U7JGW2</accession>
<dbReference type="STRING" id="197461.A3843_11225"/>